<dbReference type="InterPro" id="IPR018944">
    <property type="entry name" value="DNA_pol_lambd_fingers_domain"/>
</dbReference>
<dbReference type="SUPFAM" id="SSF81301">
    <property type="entry name" value="Nucleotidyltransferase"/>
    <property type="match status" value="1"/>
</dbReference>
<dbReference type="Pfam" id="PF14792">
    <property type="entry name" value="DNA_pol_B_palm"/>
    <property type="match status" value="1"/>
</dbReference>
<dbReference type="AlphaFoldDB" id="N1QJ54"/>
<evidence type="ECO:0000256" key="4">
    <source>
        <dbReference type="ARBA" id="ARBA00022705"/>
    </source>
</evidence>
<comment type="similarity">
    <text evidence="10">Belongs to the DNA polymerase type-X family.</text>
</comment>
<evidence type="ECO:0000313" key="13">
    <source>
        <dbReference type="EMBL" id="EMF17261.1"/>
    </source>
</evidence>
<evidence type="ECO:0000256" key="1">
    <source>
        <dbReference type="ARBA" id="ARBA00022634"/>
    </source>
</evidence>
<dbReference type="InterPro" id="IPR037160">
    <property type="entry name" value="DNA_Pol_thumb_sf"/>
</dbReference>
<organism evidence="13 14">
    <name type="scientific">Sphaerulina musiva (strain SO2202)</name>
    <name type="common">Poplar stem canker fungus</name>
    <name type="synonym">Septoria musiva</name>
    <dbReference type="NCBI Taxonomy" id="692275"/>
    <lineage>
        <taxon>Eukaryota</taxon>
        <taxon>Fungi</taxon>
        <taxon>Dikarya</taxon>
        <taxon>Ascomycota</taxon>
        <taxon>Pezizomycotina</taxon>
        <taxon>Dothideomycetes</taxon>
        <taxon>Dothideomycetidae</taxon>
        <taxon>Mycosphaerellales</taxon>
        <taxon>Mycosphaerellaceae</taxon>
        <taxon>Sphaerulina</taxon>
    </lineage>
</organism>
<dbReference type="InterPro" id="IPR002008">
    <property type="entry name" value="DNA_pol_X_beta-like"/>
</dbReference>
<dbReference type="GO" id="GO:0046872">
    <property type="term" value="F:metal ion binding"/>
    <property type="evidence" value="ECO:0007669"/>
    <property type="project" value="UniProtKB-UniRule"/>
</dbReference>
<name>N1QJ54_SPHMS</name>
<dbReference type="SMART" id="SM00483">
    <property type="entry name" value="POLXc"/>
    <property type="match status" value="1"/>
</dbReference>
<dbReference type="InterPro" id="IPR027421">
    <property type="entry name" value="DNA_pol_lamdba_lyase_dom_sf"/>
</dbReference>
<dbReference type="Proteomes" id="UP000016931">
    <property type="component" value="Unassembled WGS sequence"/>
</dbReference>
<reference evidence="13 14" key="1">
    <citation type="journal article" date="2012" name="PLoS Pathog.">
        <title>Diverse lifestyles and strategies of plant pathogenesis encoded in the genomes of eighteen Dothideomycetes fungi.</title>
        <authorList>
            <person name="Ohm R.A."/>
            <person name="Feau N."/>
            <person name="Henrissat B."/>
            <person name="Schoch C.L."/>
            <person name="Horwitz B.A."/>
            <person name="Barry K.W."/>
            <person name="Condon B.J."/>
            <person name="Copeland A.C."/>
            <person name="Dhillon B."/>
            <person name="Glaser F."/>
            <person name="Hesse C.N."/>
            <person name="Kosti I."/>
            <person name="LaButti K."/>
            <person name="Lindquist E.A."/>
            <person name="Lucas S."/>
            <person name="Salamov A.A."/>
            <person name="Bradshaw R.E."/>
            <person name="Ciuffetti L."/>
            <person name="Hamelin R.C."/>
            <person name="Kema G.H.J."/>
            <person name="Lawrence C."/>
            <person name="Scott J.A."/>
            <person name="Spatafora J.W."/>
            <person name="Turgeon B.G."/>
            <person name="de Wit P.J.G.M."/>
            <person name="Zhong S."/>
            <person name="Goodwin S.B."/>
            <person name="Grigoriev I.V."/>
        </authorList>
    </citation>
    <scope>NUCLEOTIDE SEQUENCE [LARGE SCALE GENOMIC DNA]</scope>
    <source>
        <strain evidence="13 14">SO2202</strain>
    </source>
</reference>
<dbReference type="SUPFAM" id="SSF52113">
    <property type="entry name" value="BRCT domain"/>
    <property type="match status" value="1"/>
</dbReference>
<dbReference type="Gene3D" id="1.10.150.20">
    <property type="entry name" value="5' to 3' exonuclease, C-terminal subdomain"/>
    <property type="match status" value="1"/>
</dbReference>
<dbReference type="HOGENOM" id="CLU_008698_3_0_1"/>
<evidence type="ECO:0000256" key="10">
    <source>
        <dbReference type="RuleBase" id="RU366014"/>
    </source>
</evidence>
<feature type="region of interest" description="Disordered" evidence="11">
    <location>
        <begin position="157"/>
        <end position="193"/>
    </location>
</feature>
<keyword evidence="4" id="KW-0235">DNA replication</keyword>
<dbReference type="SUPFAM" id="SSF81585">
    <property type="entry name" value="PsbU/PolX domain-like"/>
    <property type="match status" value="1"/>
</dbReference>
<dbReference type="SUPFAM" id="SSF47802">
    <property type="entry name" value="DNA polymerase beta, N-terminal domain-like"/>
    <property type="match status" value="1"/>
</dbReference>
<evidence type="ECO:0000313" key="14">
    <source>
        <dbReference type="Proteomes" id="UP000016931"/>
    </source>
</evidence>
<keyword evidence="5 10" id="KW-0227">DNA damage</keyword>
<feature type="active site" description="Nucleophile; Schiff-base intermediate with DNA; for 5'-dRP lyase activity" evidence="9">
    <location>
        <position position="352"/>
    </location>
</feature>
<dbReference type="PANTHER" id="PTHR11276">
    <property type="entry name" value="DNA POLYMERASE TYPE-X FAMILY MEMBER"/>
    <property type="match status" value="1"/>
</dbReference>
<dbReference type="GO" id="GO:0003677">
    <property type="term" value="F:DNA binding"/>
    <property type="evidence" value="ECO:0007669"/>
    <property type="project" value="UniProtKB-UniRule"/>
</dbReference>
<evidence type="ECO:0000256" key="2">
    <source>
        <dbReference type="ARBA" id="ARBA00022679"/>
    </source>
</evidence>
<feature type="region of interest" description="Disordered" evidence="11">
    <location>
        <begin position="1"/>
        <end position="42"/>
    </location>
</feature>
<dbReference type="FunFam" id="3.30.210.10:FF:000001">
    <property type="entry name" value="DNA polymerase lambda"/>
    <property type="match status" value="1"/>
</dbReference>
<dbReference type="InterPro" id="IPR028207">
    <property type="entry name" value="DNA_pol_B_palm_palm"/>
</dbReference>
<keyword evidence="6 10" id="KW-0239">DNA-directed DNA polymerase</keyword>
<dbReference type="PRINTS" id="PR00869">
    <property type="entry name" value="DNAPOLX"/>
</dbReference>
<dbReference type="RefSeq" id="XP_016765382.1">
    <property type="nucleotide sequence ID" value="XM_016908542.1"/>
</dbReference>
<keyword evidence="10" id="KW-0539">Nucleus</keyword>
<dbReference type="InterPro" id="IPR022312">
    <property type="entry name" value="DNA_pol_X"/>
</dbReference>
<dbReference type="STRING" id="692275.N1QJ54"/>
<dbReference type="EC" id="2.7.7.7" evidence="10"/>
<dbReference type="Gene3D" id="3.30.210.10">
    <property type="entry name" value="DNA polymerase, thumb domain"/>
    <property type="match status" value="1"/>
</dbReference>
<evidence type="ECO:0000256" key="6">
    <source>
        <dbReference type="ARBA" id="ARBA00022932"/>
    </source>
</evidence>
<dbReference type="OMA" id="KWHGASA"/>
<dbReference type="InterPro" id="IPR029398">
    <property type="entry name" value="PolB_thumb"/>
</dbReference>
<protein>
    <recommendedName>
        <fullName evidence="10">DNA polymerase</fullName>
        <ecNumber evidence="10">2.7.7.7</ecNumber>
    </recommendedName>
</protein>
<accession>N1QJ54</accession>
<feature type="compositionally biased region" description="Polar residues" evidence="11">
    <location>
        <begin position="176"/>
        <end position="193"/>
    </location>
</feature>
<dbReference type="Pfam" id="PF14791">
    <property type="entry name" value="DNA_pol_B_thumb"/>
    <property type="match status" value="1"/>
</dbReference>
<evidence type="ECO:0000256" key="5">
    <source>
        <dbReference type="ARBA" id="ARBA00022763"/>
    </source>
</evidence>
<dbReference type="GO" id="GO:0003887">
    <property type="term" value="F:DNA-directed DNA polymerase activity"/>
    <property type="evidence" value="ECO:0007669"/>
    <property type="project" value="UniProtKB-UniRule"/>
</dbReference>
<comment type="subcellular location">
    <subcellularLocation>
        <location evidence="10">Nucleus</location>
    </subcellularLocation>
</comment>
<dbReference type="Gene3D" id="3.40.50.10190">
    <property type="entry name" value="BRCT domain"/>
    <property type="match status" value="1"/>
</dbReference>
<feature type="region of interest" description="Disordered" evidence="11">
    <location>
        <begin position="229"/>
        <end position="274"/>
    </location>
</feature>
<dbReference type="Gene3D" id="3.30.460.10">
    <property type="entry name" value="Beta Polymerase, domain 2"/>
    <property type="match status" value="1"/>
</dbReference>
<dbReference type="GO" id="GO:0005634">
    <property type="term" value="C:nucleus"/>
    <property type="evidence" value="ECO:0007669"/>
    <property type="project" value="UniProtKB-SubCell"/>
</dbReference>
<dbReference type="PRINTS" id="PR00870">
    <property type="entry name" value="DNAPOLXBETA"/>
</dbReference>
<proteinExistence type="inferred from homology"/>
<comment type="function">
    <text evidence="10">DNA polymerase that functions in several pathways of DNA repair. Involved in base excision repair (BER) responsible for repair of lesions that give rise to abasic (AP) sites in DNA. Also contributes to DNA double-strand break repair by non-homologous end joining and homologous recombination. Has both template-dependent and template-independent (terminal transferase) DNA polymerase activities. Has also a 5'-deoxyribose-5-phosphate lyase (dRP lyase) activity.</text>
</comment>
<evidence type="ECO:0000256" key="7">
    <source>
        <dbReference type="ARBA" id="ARBA00023204"/>
    </source>
</evidence>
<dbReference type="OrthoDB" id="205514at2759"/>
<dbReference type="Pfam" id="PF14716">
    <property type="entry name" value="HHH_8"/>
    <property type="match status" value="1"/>
</dbReference>
<evidence type="ECO:0000256" key="8">
    <source>
        <dbReference type="ARBA" id="ARBA00049244"/>
    </source>
</evidence>
<comment type="catalytic activity">
    <reaction evidence="8 10">
        <text>DNA(n) + a 2'-deoxyribonucleoside 5'-triphosphate = DNA(n+1) + diphosphate</text>
        <dbReference type="Rhea" id="RHEA:22508"/>
        <dbReference type="Rhea" id="RHEA-COMP:17339"/>
        <dbReference type="Rhea" id="RHEA-COMP:17340"/>
        <dbReference type="ChEBI" id="CHEBI:33019"/>
        <dbReference type="ChEBI" id="CHEBI:61560"/>
        <dbReference type="ChEBI" id="CHEBI:173112"/>
        <dbReference type="EC" id="2.7.7.7"/>
    </reaction>
</comment>
<dbReference type="GeneID" id="27905679"/>
<keyword evidence="7 10" id="KW-0234">DNA repair</keyword>
<keyword evidence="3 10" id="KW-0548">Nucleotidyltransferase</keyword>
<dbReference type="InterPro" id="IPR036420">
    <property type="entry name" value="BRCT_dom_sf"/>
</dbReference>
<evidence type="ECO:0000259" key="12">
    <source>
        <dbReference type="SMART" id="SM00483"/>
    </source>
</evidence>
<gene>
    <name evidence="13" type="ORF">SEPMUDRAFT_33522</name>
</gene>
<sequence>MELENEKGLVKPPVTLRKTVSDTTTKNASGKSLAQTTGKRKREPAAKLVPEALRVFDGCHLYFFPNNDAAPARKRRIMKACEYGAIWHKQWDAQVTHVVMDKSVTFDHLLAWLKFEGLPDNVVMVNEVYPAECIIYGVLLDPSVPRFAVKGSIPSRVDSANSDTSLKPGSKDRTGEYTTNVPASARTANNKVAVENSSTIPRIGQSLPASEIASSKELDEAIAKAKTLQNIDISEDEEDVLEGNHSSDQSGDEEEENAGMKRAAKRKGKFPNAQDKWQCMQKNTGDHTGQNPNTDTIEILQQMAEHYGQTGDEWRVRAYRKAIATLRRHTVKINTKAEAGALPNIGPRLAEKIEEIVFTRRLRRLDHARAEPHDQILQTFLGVYGAGIKQATEWVNAGYRTLGELLEKAPSLTPNQMIGIAHYEDFATRISRSEVEKHGSFVRTALHRLDPRCEVIIGGSYRRGAKDSGDIDCIITRPDTGAAHLRNIVLGQLVPQLTESGFLVANLAMSSRDDGSKWHGASCLPGSKIWRRLDLLLVPSDEMGAALIYFTGNDIFNRSLRLLASTKGMRLNQRGLFKDVLRGSNRERLCQGTLVEGKDEKKIFEALGVPFRPPEHRIC</sequence>
<feature type="domain" description="DNA-directed DNA polymerase X" evidence="12">
    <location>
        <begin position="291"/>
        <end position="618"/>
    </location>
</feature>
<evidence type="ECO:0000256" key="3">
    <source>
        <dbReference type="ARBA" id="ARBA00022695"/>
    </source>
</evidence>
<feature type="compositionally biased region" description="Polar residues" evidence="11">
    <location>
        <begin position="21"/>
        <end position="37"/>
    </location>
</feature>
<dbReference type="InterPro" id="IPR043519">
    <property type="entry name" value="NT_sf"/>
</dbReference>
<dbReference type="InterPro" id="IPR010996">
    <property type="entry name" value="HHH_MUS81"/>
</dbReference>
<dbReference type="eggNOG" id="KOG2534">
    <property type="taxonomic scope" value="Eukaryota"/>
</dbReference>
<dbReference type="FunFam" id="1.10.150.110:FF:000005">
    <property type="entry name" value="DNA polymerase POL4"/>
    <property type="match status" value="1"/>
</dbReference>
<evidence type="ECO:0000256" key="9">
    <source>
        <dbReference type="PIRSR" id="PIRSR622312-50"/>
    </source>
</evidence>
<keyword evidence="2 10" id="KW-0808">Transferase</keyword>
<keyword evidence="14" id="KW-1185">Reference proteome</keyword>
<keyword evidence="1" id="KW-0237">DNA synthesis</keyword>
<dbReference type="Gene3D" id="1.10.150.110">
    <property type="entry name" value="DNA polymerase beta, N-terminal domain-like"/>
    <property type="match status" value="1"/>
</dbReference>
<feature type="compositionally biased region" description="Polar residues" evidence="11">
    <location>
        <begin position="158"/>
        <end position="167"/>
    </location>
</feature>
<dbReference type="PANTHER" id="PTHR11276:SF28">
    <property type="entry name" value="DNA POLYMERASE LAMBDA"/>
    <property type="match status" value="1"/>
</dbReference>
<dbReference type="CDD" id="cd00141">
    <property type="entry name" value="NT_POLXc"/>
    <property type="match status" value="1"/>
</dbReference>
<evidence type="ECO:0000256" key="11">
    <source>
        <dbReference type="SAM" id="MobiDB-lite"/>
    </source>
</evidence>
<dbReference type="Pfam" id="PF10391">
    <property type="entry name" value="DNA_pol_lambd_f"/>
    <property type="match status" value="1"/>
</dbReference>
<dbReference type="GO" id="GO:0006303">
    <property type="term" value="P:double-strand break repair via nonhomologous end joining"/>
    <property type="evidence" value="ECO:0007669"/>
    <property type="project" value="TreeGrafter"/>
</dbReference>
<dbReference type="EMBL" id="KB456260">
    <property type="protein sequence ID" value="EMF17261.1"/>
    <property type="molecule type" value="Genomic_DNA"/>
</dbReference>
<dbReference type="InterPro" id="IPR002054">
    <property type="entry name" value="DNA-dir_DNA_pol_X"/>
</dbReference>